<keyword evidence="3" id="KW-1185">Reference proteome</keyword>
<reference evidence="2 3" key="1">
    <citation type="journal article" date="2015" name="Genome Announc.">
        <title>Complete Genome Sequence of a Novel Bacterium within the Family Rhodocyclaceae That Degrades Polycyclic Aromatic Hydrocarbons.</title>
        <authorList>
            <person name="Singleton D.R."/>
            <person name="Dickey A.N."/>
            <person name="Scholl E.H."/>
            <person name="Wright F.A."/>
            <person name="Aitken M.D."/>
        </authorList>
    </citation>
    <scope>NUCLEOTIDE SEQUENCE [LARGE SCALE GENOMIC DNA]</scope>
    <source>
        <strain evidence="3">PG1-Ca6</strain>
    </source>
</reference>
<proteinExistence type="predicted"/>
<feature type="region of interest" description="Disordered" evidence="1">
    <location>
        <begin position="1"/>
        <end position="24"/>
    </location>
</feature>
<gene>
    <name evidence="2" type="ORF">PG1C_05400</name>
</gene>
<dbReference type="EMBL" id="CP010554">
    <property type="protein sequence ID" value="AJP48045.1"/>
    <property type="molecule type" value="Genomic_DNA"/>
</dbReference>
<evidence type="ECO:0000256" key="1">
    <source>
        <dbReference type="SAM" id="MobiDB-lite"/>
    </source>
</evidence>
<dbReference type="KEGG" id="rbu:PG1C_05400"/>
<protein>
    <submittedName>
        <fullName evidence="2">Uncharacterized protein</fullName>
    </submittedName>
</protein>
<feature type="compositionally biased region" description="Basic residues" evidence="1">
    <location>
        <begin position="1"/>
        <end position="12"/>
    </location>
</feature>
<accession>A0A0C5J7X1</accession>
<evidence type="ECO:0000313" key="2">
    <source>
        <dbReference type="EMBL" id="AJP48045.1"/>
    </source>
</evidence>
<dbReference type="HOGENOM" id="CLU_2938656_0_0_4"/>
<evidence type="ECO:0000313" key="3">
    <source>
        <dbReference type="Proteomes" id="UP000061603"/>
    </source>
</evidence>
<dbReference type="STRING" id="1565605.PG1C_05400"/>
<sequence length="60" mass="6601">MDYLRKVRKGRSTGRCDMGEKSRRGGKCVGGECVDAQTPLGKWPGCYAKVRPKNKPQGAM</sequence>
<organism evidence="2 3">
    <name type="scientific">Rugosibacter aromaticivorans</name>
    <dbReference type="NCBI Taxonomy" id="1565605"/>
    <lineage>
        <taxon>Bacteria</taxon>
        <taxon>Pseudomonadati</taxon>
        <taxon>Pseudomonadota</taxon>
        <taxon>Betaproteobacteria</taxon>
        <taxon>Nitrosomonadales</taxon>
        <taxon>Sterolibacteriaceae</taxon>
        <taxon>Rugosibacter</taxon>
    </lineage>
</organism>
<dbReference type="Proteomes" id="UP000061603">
    <property type="component" value="Chromosome"/>
</dbReference>
<name>A0A0C5J7X1_9PROT</name>
<dbReference type="AlphaFoldDB" id="A0A0C5J7X1"/>